<dbReference type="GO" id="GO:0016020">
    <property type="term" value="C:membrane"/>
    <property type="evidence" value="ECO:0007669"/>
    <property type="project" value="UniProtKB-SubCell"/>
</dbReference>
<dbReference type="AlphaFoldDB" id="A0A2P6TZA4"/>
<feature type="transmembrane region" description="Helical" evidence="8">
    <location>
        <begin position="252"/>
        <end position="271"/>
    </location>
</feature>
<sequence>MFDAQRERVAATLACQWPCSTSLLILAWLFGRGPLAQPQPFRLFVLLMNIPALPAAPSDRRVVSLRSIPPTCCTAAALGAVHYALACCRLNGWLLRLLQCLLPYLFASTAMELPALAFTLLSGLPVAVPFNRPFLSASIREFWGRWNLDGSRRFRMAAYEPVLSGCSKGPAGAAKHRAAQRASQLRRWAAVFAAFALSGAIHEMFFFYIVRRPSGGWLLFFCLQAPLMLVESRLRQLAGQAGLRPPRLLKQAATLGVMCLMGQWLFVPGALELLDLFAERFRTCHTYSFCSPA</sequence>
<keyword evidence="11" id="KW-1185">Reference proteome</keyword>
<evidence type="ECO:0000256" key="6">
    <source>
        <dbReference type="ARBA" id="ARBA00022989"/>
    </source>
</evidence>
<evidence type="ECO:0000256" key="2">
    <source>
        <dbReference type="ARBA" id="ARBA00005179"/>
    </source>
</evidence>
<keyword evidence="4" id="KW-0808">Transferase</keyword>
<keyword evidence="5 8" id="KW-0812">Transmembrane</keyword>
<evidence type="ECO:0000313" key="11">
    <source>
        <dbReference type="Proteomes" id="UP000239899"/>
    </source>
</evidence>
<dbReference type="PANTHER" id="PTHR31595">
    <property type="entry name" value="LONG-CHAIN-ALCOHOL O-FATTY-ACYLTRANSFERASE 3-RELATED"/>
    <property type="match status" value="1"/>
</dbReference>
<feature type="transmembrane region" description="Helical" evidence="8">
    <location>
        <begin position="9"/>
        <end position="29"/>
    </location>
</feature>
<evidence type="ECO:0000256" key="1">
    <source>
        <dbReference type="ARBA" id="ARBA00004141"/>
    </source>
</evidence>
<keyword evidence="7 8" id="KW-0472">Membrane</keyword>
<comment type="subcellular location">
    <subcellularLocation>
        <location evidence="1">Membrane</location>
        <topology evidence="1">Multi-pass membrane protein</topology>
    </subcellularLocation>
</comment>
<feature type="transmembrane region" description="Helical" evidence="8">
    <location>
        <begin position="105"/>
        <end position="130"/>
    </location>
</feature>
<protein>
    <submittedName>
        <fullName evidence="10">Acyl---sterol O-acyltransferase 1-like</fullName>
    </submittedName>
</protein>
<dbReference type="InterPro" id="IPR032805">
    <property type="entry name" value="Wax_synthase_dom"/>
</dbReference>
<feature type="domain" description="Wax synthase" evidence="9">
    <location>
        <begin position="130"/>
        <end position="222"/>
    </location>
</feature>
<name>A0A2P6TZA4_CHLSO</name>
<dbReference type="OrthoDB" id="1077582at2759"/>
<dbReference type="GO" id="GO:0006629">
    <property type="term" value="P:lipid metabolic process"/>
    <property type="evidence" value="ECO:0007669"/>
    <property type="project" value="InterPro"/>
</dbReference>
<evidence type="ECO:0000256" key="7">
    <source>
        <dbReference type="ARBA" id="ARBA00023136"/>
    </source>
</evidence>
<proteinExistence type="inferred from homology"/>
<evidence type="ECO:0000256" key="8">
    <source>
        <dbReference type="SAM" id="Phobius"/>
    </source>
</evidence>
<evidence type="ECO:0000256" key="5">
    <source>
        <dbReference type="ARBA" id="ARBA00022692"/>
    </source>
</evidence>
<dbReference type="Proteomes" id="UP000239899">
    <property type="component" value="Unassembled WGS sequence"/>
</dbReference>
<dbReference type="PANTHER" id="PTHR31595:SF57">
    <property type="entry name" value="OS04G0481900 PROTEIN"/>
    <property type="match status" value="1"/>
</dbReference>
<organism evidence="10 11">
    <name type="scientific">Chlorella sorokiniana</name>
    <name type="common">Freshwater green alga</name>
    <dbReference type="NCBI Taxonomy" id="3076"/>
    <lineage>
        <taxon>Eukaryota</taxon>
        <taxon>Viridiplantae</taxon>
        <taxon>Chlorophyta</taxon>
        <taxon>core chlorophytes</taxon>
        <taxon>Trebouxiophyceae</taxon>
        <taxon>Chlorellales</taxon>
        <taxon>Chlorellaceae</taxon>
        <taxon>Chlorella clade</taxon>
        <taxon>Chlorella</taxon>
    </lineage>
</organism>
<dbReference type="Pfam" id="PF13813">
    <property type="entry name" value="MBOAT_2"/>
    <property type="match status" value="1"/>
</dbReference>
<feature type="transmembrane region" description="Helical" evidence="8">
    <location>
        <begin position="188"/>
        <end position="209"/>
    </location>
</feature>
<comment type="similarity">
    <text evidence="3">Belongs to the wax synthase family.</text>
</comment>
<evidence type="ECO:0000259" key="9">
    <source>
        <dbReference type="Pfam" id="PF13813"/>
    </source>
</evidence>
<dbReference type="GO" id="GO:0008374">
    <property type="term" value="F:O-acyltransferase activity"/>
    <property type="evidence" value="ECO:0007669"/>
    <property type="project" value="InterPro"/>
</dbReference>
<dbReference type="EMBL" id="LHPG02000004">
    <property type="protein sequence ID" value="PRW59394.1"/>
    <property type="molecule type" value="Genomic_DNA"/>
</dbReference>
<keyword evidence="6 8" id="KW-1133">Transmembrane helix</keyword>
<gene>
    <name evidence="10" type="ORF">C2E21_2518</name>
</gene>
<comment type="caution">
    <text evidence="10">The sequence shown here is derived from an EMBL/GenBank/DDBJ whole genome shotgun (WGS) entry which is preliminary data.</text>
</comment>
<accession>A0A2P6TZA4</accession>
<dbReference type="InterPro" id="IPR044851">
    <property type="entry name" value="Wax_synthase"/>
</dbReference>
<comment type="pathway">
    <text evidence="2">Secondary metabolite biosynthesis.</text>
</comment>
<dbReference type="STRING" id="3076.A0A2P6TZA4"/>
<evidence type="ECO:0000256" key="4">
    <source>
        <dbReference type="ARBA" id="ARBA00022679"/>
    </source>
</evidence>
<evidence type="ECO:0000313" key="10">
    <source>
        <dbReference type="EMBL" id="PRW59394.1"/>
    </source>
</evidence>
<evidence type="ECO:0000256" key="3">
    <source>
        <dbReference type="ARBA" id="ARBA00007282"/>
    </source>
</evidence>
<reference evidence="10 11" key="1">
    <citation type="journal article" date="2018" name="Plant J.">
        <title>Genome sequences of Chlorella sorokiniana UTEX 1602 and Micractinium conductrix SAG 241.80: implications to maltose excretion by a green alga.</title>
        <authorList>
            <person name="Arriola M.B."/>
            <person name="Velmurugan N."/>
            <person name="Zhang Y."/>
            <person name="Plunkett M.H."/>
            <person name="Hondzo H."/>
            <person name="Barney B.M."/>
        </authorList>
    </citation>
    <scope>NUCLEOTIDE SEQUENCE [LARGE SCALE GENOMIC DNA]</scope>
    <source>
        <strain evidence="11">UTEX 1602</strain>
    </source>
</reference>